<dbReference type="AlphaFoldDB" id="T0FJG1"/>
<dbReference type="EMBL" id="AKWY02000033">
    <property type="protein sequence ID" value="EQA70204.1"/>
    <property type="molecule type" value="Genomic_DNA"/>
</dbReference>
<accession>T0FJG1</accession>
<name>T0FJG1_9LEPT</name>
<sequence length="45" mass="5287">MNPLIHIYFPNSSEKFILFSKSKTSEPIYISGFLIVGYIRNMKDF</sequence>
<gene>
    <name evidence="1" type="ORF">LEP1GSC059_4140</name>
</gene>
<evidence type="ECO:0000313" key="2">
    <source>
        <dbReference type="Proteomes" id="UP000015442"/>
    </source>
</evidence>
<comment type="caution">
    <text evidence="1">The sequence shown here is derived from an EMBL/GenBank/DDBJ whole genome shotgun (WGS) entry which is preliminary data.</text>
</comment>
<protein>
    <submittedName>
        <fullName evidence="1">Uncharacterized protein</fullName>
    </submittedName>
</protein>
<dbReference type="Proteomes" id="UP000015442">
    <property type="component" value="Unassembled WGS sequence"/>
</dbReference>
<evidence type="ECO:0000313" key="1">
    <source>
        <dbReference type="EMBL" id="EQA70204.1"/>
    </source>
</evidence>
<proteinExistence type="predicted"/>
<organism evidence="1 2">
    <name type="scientific">Leptospira noguchii serovar Panama str. CZ214</name>
    <dbReference type="NCBI Taxonomy" id="1001595"/>
    <lineage>
        <taxon>Bacteria</taxon>
        <taxon>Pseudomonadati</taxon>
        <taxon>Spirochaetota</taxon>
        <taxon>Spirochaetia</taxon>
        <taxon>Leptospirales</taxon>
        <taxon>Leptospiraceae</taxon>
        <taxon>Leptospira</taxon>
    </lineage>
</organism>
<reference evidence="1 2" key="1">
    <citation type="submission" date="2013-05" db="EMBL/GenBank/DDBJ databases">
        <authorList>
            <person name="Harkins D.M."/>
            <person name="Durkin A.S."/>
            <person name="Brinkac L.M."/>
            <person name="Haft D.H."/>
            <person name="Selengut J.D."/>
            <person name="Sanka R."/>
            <person name="DePew J."/>
            <person name="Purushe J."/>
            <person name="Hartskeerl R.A."/>
            <person name="Ahmed A."/>
            <person name="van der Linden H."/>
            <person name="Goris M.G.A."/>
            <person name="Vinetz J.M."/>
            <person name="Sutton G.G."/>
            <person name="Nierman W.C."/>
            <person name="Fouts D.E."/>
        </authorList>
    </citation>
    <scope>NUCLEOTIDE SEQUENCE [LARGE SCALE GENOMIC DNA]</scope>
    <source>
        <strain evidence="1 2">CZ214</strain>
    </source>
</reference>